<keyword evidence="3" id="KW-1185">Reference proteome</keyword>
<protein>
    <submittedName>
        <fullName evidence="2">Uncharacterized protein</fullName>
    </submittedName>
</protein>
<evidence type="ECO:0000313" key="2">
    <source>
        <dbReference type="EMBL" id="CAK9149491.1"/>
    </source>
</evidence>
<sequence length="98" mass="10367">MRGGLTGAKNVIELAQCNRKCQGRRGAKVSMGTNPIGRRRAQAPLVGSEVSTHQGALGKRGTDMSTGAGPIGRHGAQAPLVGEVRVARSGHPWEMRRR</sequence>
<accession>A0ABC8RWY7</accession>
<name>A0ABC8RWY7_9AQUA</name>
<gene>
    <name evidence="2" type="ORF">ILEXP_LOCUS17536</name>
</gene>
<organism evidence="2 3">
    <name type="scientific">Ilex paraguariensis</name>
    <name type="common">yerba mate</name>
    <dbReference type="NCBI Taxonomy" id="185542"/>
    <lineage>
        <taxon>Eukaryota</taxon>
        <taxon>Viridiplantae</taxon>
        <taxon>Streptophyta</taxon>
        <taxon>Embryophyta</taxon>
        <taxon>Tracheophyta</taxon>
        <taxon>Spermatophyta</taxon>
        <taxon>Magnoliopsida</taxon>
        <taxon>eudicotyledons</taxon>
        <taxon>Gunneridae</taxon>
        <taxon>Pentapetalae</taxon>
        <taxon>asterids</taxon>
        <taxon>campanulids</taxon>
        <taxon>Aquifoliales</taxon>
        <taxon>Aquifoliaceae</taxon>
        <taxon>Ilex</taxon>
    </lineage>
</organism>
<proteinExistence type="predicted"/>
<reference evidence="2 3" key="1">
    <citation type="submission" date="2024-02" db="EMBL/GenBank/DDBJ databases">
        <authorList>
            <person name="Vignale AGUSTIN F."/>
            <person name="Sosa J E."/>
            <person name="Modenutti C."/>
        </authorList>
    </citation>
    <scope>NUCLEOTIDE SEQUENCE [LARGE SCALE GENOMIC DNA]</scope>
</reference>
<dbReference type="AlphaFoldDB" id="A0ABC8RWY7"/>
<dbReference type="Proteomes" id="UP001642360">
    <property type="component" value="Unassembled WGS sequence"/>
</dbReference>
<feature type="non-terminal residue" evidence="2">
    <location>
        <position position="98"/>
    </location>
</feature>
<feature type="region of interest" description="Disordered" evidence="1">
    <location>
        <begin position="24"/>
        <end position="79"/>
    </location>
</feature>
<evidence type="ECO:0000256" key="1">
    <source>
        <dbReference type="SAM" id="MobiDB-lite"/>
    </source>
</evidence>
<evidence type="ECO:0000313" key="3">
    <source>
        <dbReference type="Proteomes" id="UP001642360"/>
    </source>
</evidence>
<dbReference type="EMBL" id="CAUOFW020001881">
    <property type="protein sequence ID" value="CAK9149491.1"/>
    <property type="molecule type" value="Genomic_DNA"/>
</dbReference>
<comment type="caution">
    <text evidence="2">The sequence shown here is derived from an EMBL/GenBank/DDBJ whole genome shotgun (WGS) entry which is preliminary data.</text>
</comment>